<name>A0A1H4K6L3_9BACT</name>
<evidence type="ECO:0000313" key="2">
    <source>
        <dbReference type="Proteomes" id="UP000182409"/>
    </source>
</evidence>
<organism evidence="1 2">
    <name type="scientific">Terriglobus roseus</name>
    <dbReference type="NCBI Taxonomy" id="392734"/>
    <lineage>
        <taxon>Bacteria</taxon>
        <taxon>Pseudomonadati</taxon>
        <taxon>Acidobacteriota</taxon>
        <taxon>Terriglobia</taxon>
        <taxon>Terriglobales</taxon>
        <taxon>Acidobacteriaceae</taxon>
        <taxon>Terriglobus</taxon>
    </lineage>
</organism>
<reference evidence="1 2" key="1">
    <citation type="submission" date="2016-10" db="EMBL/GenBank/DDBJ databases">
        <authorList>
            <person name="de Groot N.N."/>
        </authorList>
    </citation>
    <scope>NUCLEOTIDE SEQUENCE [LARGE SCALE GENOMIC DNA]</scope>
    <source>
        <strain evidence="1 2">AB35.6</strain>
    </source>
</reference>
<dbReference type="RefSeq" id="WP_074652635.1">
    <property type="nucleotide sequence ID" value="NZ_FNSD01000001.1"/>
</dbReference>
<dbReference type="Proteomes" id="UP000182409">
    <property type="component" value="Unassembled WGS sequence"/>
</dbReference>
<evidence type="ECO:0000313" key="1">
    <source>
        <dbReference type="EMBL" id="SEB53946.1"/>
    </source>
</evidence>
<sequence>MTTHHLIAHHEKQKAINEKILARLLLGQMSITPGTLDEHIQRYRDYVTLHNSTISFLRDRVEDAS</sequence>
<proteinExistence type="predicted"/>
<dbReference type="EMBL" id="FNSD01000001">
    <property type="protein sequence ID" value="SEB53946.1"/>
    <property type="molecule type" value="Genomic_DNA"/>
</dbReference>
<gene>
    <name evidence="1" type="ORF">SAMN05443244_1026</name>
</gene>
<accession>A0A1H4K6L3</accession>
<protein>
    <submittedName>
        <fullName evidence="1">Uncharacterized protein</fullName>
    </submittedName>
</protein>
<dbReference type="AlphaFoldDB" id="A0A1H4K6L3"/>